<feature type="compositionally biased region" description="Basic and acidic residues" evidence="1">
    <location>
        <begin position="38"/>
        <end position="71"/>
    </location>
</feature>
<feature type="region of interest" description="Disordered" evidence="1">
    <location>
        <begin position="38"/>
        <end position="112"/>
    </location>
</feature>
<accession>A0AB34IJ26</accession>
<sequence>MISPPFCIELPKTTLASARQKQRIVGAHFTSRWTAAGDNERYVSRHSLDAADHDAELRTEQERSSPPESERVSLVVHTTLPPGLGADEPERRGVGEKDRGSGGSGILSESLE</sequence>
<gene>
    <name evidence="2" type="ORF">AB1Y20_012568</name>
</gene>
<reference evidence="2 3" key="1">
    <citation type="journal article" date="2024" name="Science">
        <title>Giant polyketide synthase enzymes in the biosynthesis of giant marine polyether toxins.</title>
        <authorList>
            <person name="Fallon T.R."/>
            <person name="Shende V.V."/>
            <person name="Wierzbicki I.H."/>
            <person name="Pendleton A.L."/>
            <person name="Watervoot N.F."/>
            <person name="Auber R.P."/>
            <person name="Gonzalez D.J."/>
            <person name="Wisecaver J.H."/>
            <person name="Moore B.S."/>
        </authorList>
    </citation>
    <scope>NUCLEOTIDE SEQUENCE [LARGE SCALE GENOMIC DNA]</scope>
    <source>
        <strain evidence="2 3">12B1</strain>
    </source>
</reference>
<keyword evidence="3" id="KW-1185">Reference proteome</keyword>
<protein>
    <submittedName>
        <fullName evidence="2">Uncharacterized protein</fullName>
    </submittedName>
</protein>
<feature type="compositionally biased region" description="Basic and acidic residues" evidence="1">
    <location>
        <begin position="88"/>
        <end position="100"/>
    </location>
</feature>
<organism evidence="2 3">
    <name type="scientific">Prymnesium parvum</name>
    <name type="common">Toxic golden alga</name>
    <dbReference type="NCBI Taxonomy" id="97485"/>
    <lineage>
        <taxon>Eukaryota</taxon>
        <taxon>Haptista</taxon>
        <taxon>Haptophyta</taxon>
        <taxon>Prymnesiophyceae</taxon>
        <taxon>Prymnesiales</taxon>
        <taxon>Prymnesiaceae</taxon>
        <taxon>Prymnesium</taxon>
    </lineage>
</organism>
<dbReference type="AlphaFoldDB" id="A0AB34IJ26"/>
<evidence type="ECO:0000313" key="3">
    <source>
        <dbReference type="Proteomes" id="UP001515480"/>
    </source>
</evidence>
<comment type="caution">
    <text evidence="2">The sequence shown here is derived from an EMBL/GenBank/DDBJ whole genome shotgun (WGS) entry which is preliminary data.</text>
</comment>
<proteinExistence type="predicted"/>
<name>A0AB34IJ26_PRYPA</name>
<evidence type="ECO:0000313" key="2">
    <source>
        <dbReference type="EMBL" id="KAL1499885.1"/>
    </source>
</evidence>
<dbReference type="EMBL" id="JBGBPQ010000024">
    <property type="protein sequence ID" value="KAL1499885.1"/>
    <property type="molecule type" value="Genomic_DNA"/>
</dbReference>
<dbReference type="Proteomes" id="UP001515480">
    <property type="component" value="Unassembled WGS sequence"/>
</dbReference>
<evidence type="ECO:0000256" key="1">
    <source>
        <dbReference type="SAM" id="MobiDB-lite"/>
    </source>
</evidence>